<evidence type="ECO:0000313" key="2">
    <source>
        <dbReference type="Proteomes" id="UP001446871"/>
    </source>
</evidence>
<protein>
    <submittedName>
        <fullName evidence="1">Uncharacterized protein</fullName>
    </submittedName>
</protein>
<accession>A0ABR1VMD2</accession>
<dbReference type="EMBL" id="JAQQWM010000003">
    <property type="protein sequence ID" value="KAK8072414.1"/>
    <property type="molecule type" value="Genomic_DNA"/>
</dbReference>
<comment type="caution">
    <text evidence="1">The sequence shown here is derived from an EMBL/GenBank/DDBJ whole genome shotgun (WGS) entry which is preliminary data.</text>
</comment>
<keyword evidence="2" id="KW-1185">Reference proteome</keyword>
<sequence length="767" mass="88411">MDSGYCLYIERLDATRMVTDGDDAWNAVFGDGEAERLPTSDQKARDFFLESPWAEGEHVKNHTWSTWLGGPEFGLTARPDPSNNMYYCRQWPVQGFLAQSGLVVLPQPEDMDREVRKFNISLNPTVHMPRTLAWKTEDGRAVPTPEEEVALRLAHFPNVPGLVTKAPMVLSGNEFKTPTNPDLCLLEKFMAIMELRVKVLEHQMGQWQSLSNLARTSQTMFKYIQNSFTHWDLTNQWFGGCDITLDVYEARKYRGAWKKYQKNKAKNILKATLTKDEQKKREKEGLIEFTKYVSVHPSRERHRQDFGKKTLAGQKIPGTEWYDHSDSYPDPMNEDPVFKGESHISLLRSFYRYGANIRYLHLHRVPFLNVNAVKAIVPSLPNLRVLGVYSCDLLNFSHTKDLLSIIIDANTVNSARPAIDFDYYPRFHRGPVENRVGSYGVFWNDVGGIKTTLAVAASLLSFMRVAKEGNLDLASSRDKAFYKWLNDFPWEFCTLPSILASIARILGFEDKYDDMLKGAYKERCGNNWKALLHNFDVDKVFLQKTLHMDLYIAVLGKPQKQEKLDSMEFFTCGVCEEKLLAGFFKADQAGRAPEHRKCHGCDLRSVLQQPKQNFGTMRRTIAAAPWFRRDLTAVENLRDLFRKGSAHAGKWQPMMMHICERLRDEEPQKVRARLLEWEERRVDLIEEKASFTKQWEHRAQDRAMSVAQEGIEECQTVLGEQVLPSTKTCEANNWDEMRRQYCVRLALQTGRLGNLGPHLGLGWEKWL</sequence>
<proteinExistence type="predicted"/>
<evidence type="ECO:0000313" key="1">
    <source>
        <dbReference type="EMBL" id="KAK8072414.1"/>
    </source>
</evidence>
<reference evidence="1 2" key="1">
    <citation type="submission" date="2023-01" db="EMBL/GenBank/DDBJ databases">
        <title>Analysis of 21 Apiospora genomes using comparative genomics revels a genus with tremendous synthesis potential of carbohydrate active enzymes and secondary metabolites.</title>
        <authorList>
            <person name="Sorensen T."/>
        </authorList>
    </citation>
    <scope>NUCLEOTIDE SEQUENCE [LARGE SCALE GENOMIC DNA]</scope>
    <source>
        <strain evidence="1 2">CBS 83171</strain>
    </source>
</reference>
<gene>
    <name evidence="1" type="ORF">PG996_005762</name>
</gene>
<organism evidence="1 2">
    <name type="scientific">Apiospora saccharicola</name>
    <dbReference type="NCBI Taxonomy" id="335842"/>
    <lineage>
        <taxon>Eukaryota</taxon>
        <taxon>Fungi</taxon>
        <taxon>Dikarya</taxon>
        <taxon>Ascomycota</taxon>
        <taxon>Pezizomycotina</taxon>
        <taxon>Sordariomycetes</taxon>
        <taxon>Xylariomycetidae</taxon>
        <taxon>Amphisphaeriales</taxon>
        <taxon>Apiosporaceae</taxon>
        <taxon>Apiospora</taxon>
    </lineage>
</organism>
<name>A0ABR1VMD2_9PEZI</name>
<dbReference type="Proteomes" id="UP001446871">
    <property type="component" value="Unassembled WGS sequence"/>
</dbReference>